<feature type="domain" description="Methyl-accepting transducer" evidence="4">
    <location>
        <begin position="113"/>
        <end position="275"/>
    </location>
</feature>
<gene>
    <name evidence="5" type="ORF">A8990_106170</name>
</gene>
<dbReference type="Pfam" id="PF00015">
    <property type="entry name" value="MCPsignal"/>
    <property type="match status" value="1"/>
</dbReference>
<evidence type="ECO:0000256" key="3">
    <source>
        <dbReference type="PROSITE-ProRule" id="PRU00284"/>
    </source>
</evidence>
<name>A0A3D9SCH7_9BACL</name>
<dbReference type="PANTHER" id="PTHR32089">
    <property type="entry name" value="METHYL-ACCEPTING CHEMOTAXIS PROTEIN MCPB"/>
    <property type="match status" value="1"/>
</dbReference>
<keyword evidence="1 3" id="KW-0807">Transducer</keyword>
<dbReference type="PRINTS" id="PR00260">
    <property type="entry name" value="CHEMTRNSDUCR"/>
</dbReference>
<dbReference type="PROSITE" id="PS50111">
    <property type="entry name" value="CHEMOTAXIS_TRANSDUC_2"/>
    <property type="match status" value="1"/>
</dbReference>
<dbReference type="SMART" id="SM00283">
    <property type="entry name" value="MA"/>
    <property type="match status" value="1"/>
</dbReference>
<dbReference type="PANTHER" id="PTHR32089:SF112">
    <property type="entry name" value="LYSOZYME-LIKE PROTEIN-RELATED"/>
    <property type="match status" value="1"/>
</dbReference>
<dbReference type="GO" id="GO:0007165">
    <property type="term" value="P:signal transduction"/>
    <property type="evidence" value="ECO:0007669"/>
    <property type="project" value="UniProtKB-KW"/>
</dbReference>
<dbReference type="InterPro" id="IPR004090">
    <property type="entry name" value="Chemotax_Me-accpt_rcpt"/>
</dbReference>
<evidence type="ECO:0000259" key="4">
    <source>
        <dbReference type="PROSITE" id="PS50111"/>
    </source>
</evidence>
<evidence type="ECO:0000256" key="1">
    <source>
        <dbReference type="ARBA" id="ARBA00023224"/>
    </source>
</evidence>
<comment type="similarity">
    <text evidence="2">Belongs to the methyl-accepting chemotaxis (MCP) protein family.</text>
</comment>
<comment type="caution">
    <text evidence="5">The sequence shown here is derived from an EMBL/GenBank/DDBJ whole genome shotgun (WGS) entry which is preliminary data.</text>
</comment>
<evidence type="ECO:0000313" key="5">
    <source>
        <dbReference type="EMBL" id="REE90665.1"/>
    </source>
</evidence>
<dbReference type="InterPro" id="IPR004089">
    <property type="entry name" value="MCPsignal_dom"/>
</dbReference>
<evidence type="ECO:0000313" key="6">
    <source>
        <dbReference type="Proteomes" id="UP000256304"/>
    </source>
</evidence>
<dbReference type="GO" id="GO:0004888">
    <property type="term" value="F:transmembrane signaling receptor activity"/>
    <property type="evidence" value="ECO:0007669"/>
    <property type="project" value="InterPro"/>
</dbReference>
<organism evidence="5 6">
    <name type="scientific">Paenibacillus taihuensis</name>
    <dbReference type="NCBI Taxonomy" id="1156355"/>
    <lineage>
        <taxon>Bacteria</taxon>
        <taxon>Bacillati</taxon>
        <taxon>Bacillota</taxon>
        <taxon>Bacilli</taxon>
        <taxon>Bacillales</taxon>
        <taxon>Paenibacillaceae</taxon>
        <taxon>Paenibacillus</taxon>
    </lineage>
</organism>
<dbReference type="GO" id="GO:0006935">
    <property type="term" value="P:chemotaxis"/>
    <property type="evidence" value="ECO:0007669"/>
    <property type="project" value="InterPro"/>
</dbReference>
<protein>
    <submittedName>
        <fullName evidence="5">Methyl-accepting chemotaxis protein (MCP) signaling protein</fullName>
    </submittedName>
</protein>
<dbReference type="Gene3D" id="1.10.287.950">
    <property type="entry name" value="Methyl-accepting chemotaxis protein"/>
    <property type="match status" value="1"/>
</dbReference>
<proteinExistence type="inferred from homology"/>
<accession>A0A3D9SCH7</accession>
<keyword evidence="6" id="KW-1185">Reference proteome</keyword>
<reference evidence="5 6" key="1">
    <citation type="submission" date="2018-08" db="EMBL/GenBank/DDBJ databases">
        <title>Genomic Encyclopedia of Type Strains, Phase III (KMG-III): the genomes of soil and plant-associated and newly described type strains.</title>
        <authorList>
            <person name="Whitman W."/>
        </authorList>
    </citation>
    <scope>NUCLEOTIDE SEQUENCE [LARGE SCALE GENOMIC DNA]</scope>
    <source>
        <strain evidence="5 6">CGMCC 1.10966</strain>
    </source>
</reference>
<sequence length="275" mass="29806">MHPKLQELMNSMTTIQQSSVEDLNIFVLDQEKLLAKLPGNRINLAFEVGDTFEGKLKGSVTYAAREKQQLVRQERGPEFIGIAYVATSVPVYDGGEIIGYYTTVAANDKADIIRKSADKLAKSVDDVAASTEQMTVSSLEVAEQIKGVLEDSQLLNENVTKVTSILSFVEEVASNSHLLGLNAAIEAARAGEHGLGFNVVATEIRKMAENSKSSVATITSILEEMQRYVGSIDGAIKHIAASTQEHAASMEELSASFEEIDKTAHDLSTVLNKDE</sequence>
<dbReference type="SUPFAM" id="SSF58104">
    <property type="entry name" value="Methyl-accepting chemotaxis protein (MCP) signaling domain"/>
    <property type="match status" value="1"/>
</dbReference>
<dbReference type="EMBL" id="QTTN01000006">
    <property type="protein sequence ID" value="REE90665.1"/>
    <property type="molecule type" value="Genomic_DNA"/>
</dbReference>
<evidence type="ECO:0000256" key="2">
    <source>
        <dbReference type="ARBA" id="ARBA00029447"/>
    </source>
</evidence>
<dbReference type="AlphaFoldDB" id="A0A3D9SCH7"/>
<dbReference type="GO" id="GO:0016020">
    <property type="term" value="C:membrane"/>
    <property type="evidence" value="ECO:0007669"/>
    <property type="project" value="InterPro"/>
</dbReference>
<dbReference type="Proteomes" id="UP000256304">
    <property type="component" value="Unassembled WGS sequence"/>
</dbReference>